<dbReference type="AlphaFoldDB" id="A0A1J1CEV8"/>
<evidence type="ECO:0000313" key="1">
    <source>
        <dbReference type="EMBL" id="APF20456.1"/>
    </source>
</evidence>
<dbReference type="Proteomes" id="UP000183868">
    <property type="component" value="Chromosome"/>
</dbReference>
<proteinExistence type="predicted"/>
<organism evidence="1 2">
    <name type="scientific">Caldithrix abyssi DSM 13497</name>
    <dbReference type="NCBI Taxonomy" id="880073"/>
    <lineage>
        <taxon>Bacteria</taxon>
        <taxon>Pseudomonadati</taxon>
        <taxon>Calditrichota</taxon>
        <taxon>Calditrichia</taxon>
        <taxon>Calditrichales</taxon>
        <taxon>Calditrichaceae</taxon>
        <taxon>Caldithrix</taxon>
    </lineage>
</organism>
<gene>
    <name evidence="1" type="ORF">Cabys_3710</name>
</gene>
<protein>
    <recommendedName>
        <fullName evidence="3">DUF5683 domain-containing protein</fullName>
    </recommendedName>
</protein>
<dbReference type="KEGG" id="caby:Cabys_3710"/>
<reference evidence="1 2" key="1">
    <citation type="submission" date="2016-11" db="EMBL/GenBank/DDBJ databases">
        <title>Genomic analysis of Caldithrix abyssi and proposal of a novel bacterial phylum Caldithrichaeota.</title>
        <authorList>
            <person name="Kublanov I."/>
            <person name="Sigalova O."/>
            <person name="Gavrilov S."/>
            <person name="Lebedinsky A."/>
            <person name="Ivanova N."/>
            <person name="Daum C."/>
            <person name="Reddy T."/>
            <person name="Klenk H.P."/>
            <person name="Goker M."/>
            <person name="Reva O."/>
            <person name="Miroshnichenko M."/>
            <person name="Kyprides N."/>
            <person name="Woyke T."/>
            <person name="Gelfand M."/>
        </authorList>
    </citation>
    <scope>NUCLEOTIDE SEQUENCE [LARGE SCALE GENOMIC DNA]</scope>
    <source>
        <strain evidence="1 2">LF13</strain>
    </source>
</reference>
<accession>A0A1J1CEV8</accession>
<sequence length="343" mass="39450">MNYGKGAGGVDGGLTDFSGKKREKLNENKQAGGSMKKMHLALSLAILLVVDLQAGNLFQHKAFQLNKADVPYWNVGQKFALLHSELPISVQQKTVEMEKKKSGIKAAFLSAAIPGAGELYAGSYWKAALFAALEIGFWTAHYVYNDKGDKEDERMRRFGDEHWSEQVYWSYVYQKAIQEGRWPGDPLSGYTDDQGRFVLDQLTDEVKRQLYELQDDLGFTHSLPLTKTQQYYEMIYKYLHQFGIGWDDVGTYWGDPFFYENPYNLTKLTPTIAQYRDMRNRSNSYYDLATTMVSLVLANHLLSAFDAAWTVKKYNMRLSQAVRMQYDQWRSTPILTYGLRVAW</sequence>
<dbReference type="EMBL" id="CP018099">
    <property type="protein sequence ID" value="APF20456.1"/>
    <property type="molecule type" value="Genomic_DNA"/>
</dbReference>
<name>A0A1J1CEV8_CALAY</name>
<evidence type="ECO:0008006" key="3">
    <source>
        <dbReference type="Google" id="ProtNLM"/>
    </source>
</evidence>
<evidence type="ECO:0000313" key="2">
    <source>
        <dbReference type="Proteomes" id="UP000183868"/>
    </source>
</evidence>